<name>A0A0D3KAD7_EMIH1</name>
<evidence type="ECO:0000256" key="1">
    <source>
        <dbReference type="SAM" id="Phobius"/>
    </source>
</evidence>
<dbReference type="Proteomes" id="UP000013827">
    <property type="component" value="Unassembled WGS sequence"/>
</dbReference>
<dbReference type="RefSeq" id="XP_005785151.1">
    <property type="nucleotide sequence ID" value="XM_005785094.1"/>
</dbReference>
<reference evidence="2" key="2">
    <citation type="submission" date="2024-10" db="UniProtKB">
        <authorList>
            <consortium name="EnsemblProtists"/>
        </authorList>
    </citation>
    <scope>IDENTIFICATION</scope>
</reference>
<sequence length="164" mass="18185">MLGRVHARCFRASAPRAGGAHNPEWLAPDHNTWATHINHRIFMPIVYMCPVALVLSPSMLAMPLDLAMGVLIPVHAHCNANMIISDYAHWITKAKWFDTALRMALVPVTGTLTRARPQYASFRFSLIVRAPCPGLTFLGLLNLNLRGPGLTESVKALWRKPAEP</sequence>
<dbReference type="GeneID" id="17277995"/>
<feature type="transmembrane region" description="Helical" evidence="1">
    <location>
        <begin position="41"/>
        <end position="62"/>
    </location>
</feature>
<reference evidence="3" key="1">
    <citation type="journal article" date="2013" name="Nature">
        <title>Pan genome of the phytoplankton Emiliania underpins its global distribution.</title>
        <authorList>
            <person name="Read B.A."/>
            <person name="Kegel J."/>
            <person name="Klute M.J."/>
            <person name="Kuo A."/>
            <person name="Lefebvre S.C."/>
            <person name="Maumus F."/>
            <person name="Mayer C."/>
            <person name="Miller J."/>
            <person name="Monier A."/>
            <person name="Salamov A."/>
            <person name="Young J."/>
            <person name="Aguilar M."/>
            <person name="Claverie J.M."/>
            <person name="Frickenhaus S."/>
            <person name="Gonzalez K."/>
            <person name="Herman E.K."/>
            <person name="Lin Y.C."/>
            <person name="Napier J."/>
            <person name="Ogata H."/>
            <person name="Sarno A.F."/>
            <person name="Shmutz J."/>
            <person name="Schroeder D."/>
            <person name="de Vargas C."/>
            <person name="Verret F."/>
            <person name="von Dassow P."/>
            <person name="Valentin K."/>
            <person name="Van de Peer Y."/>
            <person name="Wheeler G."/>
            <person name="Dacks J.B."/>
            <person name="Delwiche C.F."/>
            <person name="Dyhrman S.T."/>
            <person name="Glockner G."/>
            <person name="John U."/>
            <person name="Richards T."/>
            <person name="Worden A.Z."/>
            <person name="Zhang X."/>
            <person name="Grigoriev I.V."/>
            <person name="Allen A.E."/>
            <person name="Bidle K."/>
            <person name="Borodovsky M."/>
            <person name="Bowler C."/>
            <person name="Brownlee C."/>
            <person name="Cock J.M."/>
            <person name="Elias M."/>
            <person name="Gladyshev V.N."/>
            <person name="Groth M."/>
            <person name="Guda C."/>
            <person name="Hadaegh A."/>
            <person name="Iglesias-Rodriguez M.D."/>
            <person name="Jenkins J."/>
            <person name="Jones B.M."/>
            <person name="Lawson T."/>
            <person name="Leese F."/>
            <person name="Lindquist E."/>
            <person name="Lobanov A."/>
            <person name="Lomsadze A."/>
            <person name="Malik S.B."/>
            <person name="Marsh M.E."/>
            <person name="Mackinder L."/>
            <person name="Mock T."/>
            <person name="Mueller-Roeber B."/>
            <person name="Pagarete A."/>
            <person name="Parker M."/>
            <person name="Probert I."/>
            <person name="Quesneville H."/>
            <person name="Raines C."/>
            <person name="Rensing S.A."/>
            <person name="Riano-Pachon D.M."/>
            <person name="Richier S."/>
            <person name="Rokitta S."/>
            <person name="Shiraiwa Y."/>
            <person name="Soanes D.M."/>
            <person name="van der Giezen M."/>
            <person name="Wahlund T.M."/>
            <person name="Williams B."/>
            <person name="Wilson W."/>
            <person name="Wolfe G."/>
            <person name="Wurch L.L."/>
        </authorList>
    </citation>
    <scope>NUCLEOTIDE SEQUENCE</scope>
</reference>
<dbReference type="InterPro" id="IPR034804">
    <property type="entry name" value="SQR/QFR_C/D"/>
</dbReference>
<keyword evidence="3" id="KW-1185">Reference proteome</keyword>
<keyword evidence="1" id="KW-0812">Transmembrane</keyword>
<dbReference type="Gene3D" id="1.20.1300.10">
    <property type="entry name" value="Fumarate reductase/succinate dehydrogenase, transmembrane subunit"/>
    <property type="match status" value="1"/>
</dbReference>
<dbReference type="GO" id="GO:0016020">
    <property type="term" value="C:membrane"/>
    <property type="evidence" value="ECO:0007669"/>
    <property type="project" value="InterPro"/>
</dbReference>
<dbReference type="eggNOG" id="ENOG502S2CV">
    <property type="taxonomic scope" value="Eukaryota"/>
</dbReference>
<keyword evidence="1" id="KW-1133">Transmembrane helix</keyword>
<keyword evidence="1" id="KW-0472">Membrane</keyword>
<dbReference type="AlphaFoldDB" id="A0A0D3KAD7"/>
<accession>A0A0D3KAD7</accession>
<dbReference type="PaxDb" id="2903-EOD32722"/>
<organism evidence="2 3">
    <name type="scientific">Emiliania huxleyi (strain CCMP1516)</name>
    <dbReference type="NCBI Taxonomy" id="280463"/>
    <lineage>
        <taxon>Eukaryota</taxon>
        <taxon>Haptista</taxon>
        <taxon>Haptophyta</taxon>
        <taxon>Prymnesiophyceae</taxon>
        <taxon>Isochrysidales</taxon>
        <taxon>Noelaerhabdaceae</taxon>
        <taxon>Emiliania</taxon>
    </lineage>
</organism>
<dbReference type="HOGENOM" id="CLU_1655698_0_0_1"/>
<proteinExistence type="predicted"/>
<dbReference type="KEGG" id="ehx:EMIHUDRAFT_230518"/>
<protein>
    <recommendedName>
        <fullName evidence="4">Succinate dehydrogenase [ubiquinone] cytochrome b small subunit</fullName>
    </recommendedName>
</protein>
<dbReference type="STRING" id="2903.R1DCR2"/>
<evidence type="ECO:0008006" key="4">
    <source>
        <dbReference type="Google" id="ProtNLM"/>
    </source>
</evidence>
<dbReference type="EnsemblProtists" id="EOD32722">
    <property type="protein sequence ID" value="EOD32722"/>
    <property type="gene ID" value="EMIHUDRAFT_230518"/>
</dbReference>
<evidence type="ECO:0000313" key="2">
    <source>
        <dbReference type="EnsemblProtists" id="EOD32722"/>
    </source>
</evidence>
<evidence type="ECO:0000313" key="3">
    <source>
        <dbReference type="Proteomes" id="UP000013827"/>
    </source>
</evidence>